<dbReference type="InterPro" id="IPR036291">
    <property type="entry name" value="NAD(P)-bd_dom_sf"/>
</dbReference>
<evidence type="ECO:0000313" key="7">
    <source>
        <dbReference type="EMBL" id="EDM26798.1"/>
    </source>
</evidence>
<dbReference type="SUPFAM" id="SSF51735">
    <property type="entry name" value="NAD(P)-binding Rossmann-fold domains"/>
    <property type="match status" value="1"/>
</dbReference>
<dbReference type="InterPro" id="IPR029752">
    <property type="entry name" value="D-isomer_DH_CS1"/>
</dbReference>
<organism evidence="7 8">
    <name type="scientific">Lentisphaera araneosa HTCC2155</name>
    <dbReference type="NCBI Taxonomy" id="313628"/>
    <lineage>
        <taxon>Bacteria</taxon>
        <taxon>Pseudomonadati</taxon>
        <taxon>Lentisphaerota</taxon>
        <taxon>Lentisphaeria</taxon>
        <taxon>Lentisphaerales</taxon>
        <taxon>Lentisphaeraceae</taxon>
        <taxon>Lentisphaera</taxon>
    </lineage>
</organism>
<dbReference type="InterPro" id="IPR006139">
    <property type="entry name" value="D-isomer_2_OHA_DH_cat_dom"/>
</dbReference>
<evidence type="ECO:0000259" key="5">
    <source>
        <dbReference type="Pfam" id="PF00389"/>
    </source>
</evidence>
<dbReference type="eggNOG" id="COG1052">
    <property type="taxonomic scope" value="Bacteria"/>
</dbReference>
<feature type="domain" description="D-isomer specific 2-hydroxyacid dehydrogenase NAD-binding" evidence="6">
    <location>
        <begin position="109"/>
        <end position="295"/>
    </location>
</feature>
<dbReference type="GO" id="GO:0008720">
    <property type="term" value="F:D-lactate dehydrogenase (NAD+) activity"/>
    <property type="evidence" value="ECO:0007669"/>
    <property type="project" value="TreeGrafter"/>
</dbReference>
<dbReference type="RefSeq" id="WP_007279293.1">
    <property type="nucleotide sequence ID" value="NZ_ABCK01000013.1"/>
</dbReference>
<dbReference type="Gene3D" id="3.40.50.720">
    <property type="entry name" value="NAD(P)-binding Rossmann-like Domain"/>
    <property type="match status" value="2"/>
</dbReference>
<gene>
    <name evidence="7" type="ORF">LNTAR_06119</name>
</gene>
<keyword evidence="3" id="KW-0520">NAD</keyword>
<feature type="domain" description="D-isomer specific 2-hydroxyacid dehydrogenase catalytic" evidence="5">
    <location>
        <begin position="3"/>
        <end position="325"/>
    </location>
</feature>
<reference evidence="7 8" key="1">
    <citation type="journal article" date="2010" name="J. Bacteriol.">
        <title>Genome sequence of Lentisphaera araneosa HTCC2155T, the type species of the order Lentisphaerales in the phylum Lentisphaerae.</title>
        <authorList>
            <person name="Thrash J.C."/>
            <person name="Cho J.C."/>
            <person name="Vergin K.L."/>
            <person name="Morris R.M."/>
            <person name="Giovannoni S.J."/>
        </authorList>
    </citation>
    <scope>NUCLEOTIDE SEQUENCE [LARGE SCALE GENOMIC DNA]</scope>
    <source>
        <strain evidence="7 8">HTCC2155</strain>
    </source>
</reference>
<dbReference type="InterPro" id="IPR029753">
    <property type="entry name" value="D-isomer_DH_CS"/>
</dbReference>
<dbReference type="Pfam" id="PF00389">
    <property type="entry name" value="2-Hacid_dh"/>
    <property type="match status" value="1"/>
</dbReference>
<dbReference type="PROSITE" id="PS00670">
    <property type="entry name" value="D_2_HYDROXYACID_DH_2"/>
    <property type="match status" value="1"/>
</dbReference>
<dbReference type="GO" id="GO:0051287">
    <property type="term" value="F:NAD binding"/>
    <property type="evidence" value="ECO:0007669"/>
    <property type="project" value="InterPro"/>
</dbReference>
<evidence type="ECO:0000313" key="8">
    <source>
        <dbReference type="Proteomes" id="UP000004947"/>
    </source>
</evidence>
<name>A6DN50_9BACT</name>
<dbReference type="AlphaFoldDB" id="A6DN50"/>
<comment type="similarity">
    <text evidence="1 4">Belongs to the D-isomer specific 2-hydroxyacid dehydrogenase family.</text>
</comment>
<comment type="caution">
    <text evidence="7">The sequence shown here is derived from an EMBL/GenBank/DDBJ whole genome shotgun (WGS) entry which is preliminary data.</text>
</comment>
<protein>
    <submittedName>
        <fullName evidence="7">D-lactate dehydrogenase</fullName>
    </submittedName>
</protein>
<evidence type="ECO:0000256" key="4">
    <source>
        <dbReference type="RuleBase" id="RU003719"/>
    </source>
</evidence>
<evidence type="ECO:0000256" key="3">
    <source>
        <dbReference type="ARBA" id="ARBA00023027"/>
    </source>
</evidence>
<evidence type="ECO:0000256" key="2">
    <source>
        <dbReference type="ARBA" id="ARBA00023002"/>
    </source>
</evidence>
<dbReference type="InterPro" id="IPR006140">
    <property type="entry name" value="D-isomer_DH_NAD-bd"/>
</dbReference>
<accession>A6DN50</accession>
<dbReference type="Pfam" id="PF02826">
    <property type="entry name" value="2-Hacid_dh_C"/>
    <property type="match status" value="1"/>
</dbReference>
<evidence type="ECO:0000259" key="6">
    <source>
        <dbReference type="Pfam" id="PF02826"/>
    </source>
</evidence>
<sequence>MKIALFSSKPYDEKYFNRENKFNHQITYFSAHLNTQTLSLAKGYEAICVFVNDKITREMIANLAKNGTKYIALRCAGFNNIDIKACEEFQIKVCRVPAYSPYAVAEHTVALMLTLNRRIYRAYNRVKEGNFALDGLLGFDVHGKTVGIIGTGKIGECYAKIMHGFGTRLLFFDPFENPKCQELGKYTDLDTLFKESDIISLHCPLRPETHHLINDESIAKMKNKVMILNTSRGALIDTKALIKGLKGATIGSVGLDVYEEEAELFFEDCSDTIIQDDDFMRLTTFPNVIITGHQAFFTSTALSNIAETTLQNLDDLEYDRLCLNLVE</sequence>
<dbReference type="PANTHER" id="PTHR43026:SF1">
    <property type="entry name" value="2-HYDROXYACID DEHYDROGENASE HOMOLOG 1-RELATED"/>
    <property type="match status" value="1"/>
</dbReference>
<dbReference type="STRING" id="313628.LNTAR_06119"/>
<keyword evidence="2 4" id="KW-0560">Oxidoreductase</keyword>
<dbReference type="SUPFAM" id="SSF52283">
    <property type="entry name" value="Formate/glycerate dehydrogenase catalytic domain-like"/>
    <property type="match status" value="1"/>
</dbReference>
<dbReference type="PANTHER" id="PTHR43026">
    <property type="entry name" value="2-HYDROXYACID DEHYDROGENASE HOMOLOG 1-RELATED"/>
    <property type="match status" value="1"/>
</dbReference>
<dbReference type="PROSITE" id="PS00065">
    <property type="entry name" value="D_2_HYDROXYACID_DH_1"/>
    <property type="match status" value="1"/>
</dbReference>
<proteinExistence type="inferred from homology"/>
<dbReference type="Proteomes" id="UP000004947">
    <property type="component" value="Unassembled WGS sequence"/>
</dbReference>
<dbReference type="EMBL" id="ABCK01000013">
    <property type="protein sequence ID" value="EDM26798.1"/>
    <property type="molecule type" value="Genomic_DNA"/>
</dbReference>
<dbReference type="CDD" id="cd12183">
    <property type="entry name" value="LDH_like_2"/>
    <property type="match status" value="1"/>
</dbReference>
<evidence type="ECO:0000256" key="1">
    <source>
        <dbReference type="ARBA" id="ARBA00005854"/>
    </source>
</evidence>
<dbReference type="OrthoDB" id="9805416at2"/>
<dbReference type="PROSITE" id="PS00671">
    <property type="entry name" value="D_2_HYDROXYACID_DH_3"/>
    <property type="match status" value="1"/>
</dbReference>
<dbReference type="InterPro" id="IPR058205">
    <property type="entry name" value="D-LDH-like"/>
</dbReference>
<keyword evidence="8" id="KW-1185">Reference proteome</keyword>